<dbReference type="Pfam" id="PF02598">
    <property type="entry name" value="Methyltrn_RNA_3"/>
    <property type="match status" value="1"/>
</dbReference>
<dbReference type="PANTHER" id="PTHR12150:SF13">
    <property type="entry name" value="METHYLTRANSFERASE C9ORF114-RELATED"/>
    <property type="match status" value="1"/>
</dbReference>
<dbReference type="SUPFAM" id="SSF75217">
    <property type="entry name" value="alpha/beta knot"/>
    <property type="match status" value="1"/>
</dbReference>
<dbReference type="InterPro" id="IPR003750">
    <property type="entry name" value="Put_MeTrfase-C9orf114-like"/>
</dbReference>
<accession>A0AAD9PM57</accession>
<dbReference type="Gene3D" id="3.40.1280.10">
    <property type="match status" value="1"/>
</dbReference>
<sequence length="119" mass="13771">MKDVNINAFDEDKTRKRRRGKNTLEDSPRANHRQLDLIRLFREIPQKIPFVGSPSKRTVSVALPASLVYNVQTDELRAYIIGNIARIVTIYGIHEVIIYNDLGNLRIFVYFQVNKDQNG</sequence>
<feature type="region of interest" description="Disordered" evidence="2">
    <location>
        <begin position="1"/>
        <end position="30"/>
    </location>
</feature>
<dbReference type="InterPro" id="IPR029026">
    <property type="entry name" value="tRNA_m1G_MTases_N"/>
</dbReference>
<dbReference type="AlphaFoldDB" id="A0AAD9PM57"/>
<dbReference type="RefSeq" id="XP_067804189.1">
    <property type="nucleotide sequence ID" value="XM_067945398.1"/>
</dbReference>
<evidence type="ECO:0000256" key="1">
    <source>
        <dbReference type="ARBA" id="ARBA00009841"/>
    </source>
</evidence>
<evidence type="ECO:0000313" key="4">
    <source>
        <dbReference type="Proteomes" id="UP001214638"/>
    </source>
</evidence>
<reference evidence="3" key="1">
    <citation type="journal article" date="2023" name="Nat. Microbiol.">
        <title>Babesia duncani multi-omics identifies virulence factors and drug targets.</title>
        <authorList>
            <person name="Singh P."/>
            <person name="Lonardi S."/>
            <person name="Liang Q."/>
            <person name="Vydyam P."/>
            <person name="Khabirova E."/>
            <person name="Fang T."/>
            <person name="Gihaz S."/>
            <person name="Thekkiniath J."/>
            <person name="Munshi M."/>
            <person name="Abel S."/>
            <person name="Ciampossin L."/>
            <person name="Batugedara G."/>
            <person name="Gupta M."/>
            <person name="Lu X.M."/>
            <person name="Lenz T."/>
            <person name="Chakravarty S."/>
            <person name="Cornillot E."/>
            <person name="Hu Y."/>
            <person name="Ma W."/>
            <person name="Gonzalez L.M."/>
            <person name="Sanchez S."/>
            <person name="Estrada K."/>
            <person name="Sanchez-Flores A."/>
            <person name="Montero E."/>
            <person name="Harb O.S."/>
            <person name="Le Roch K.G."/>
            <person name="Mamoun C.B."/>
        </authorList>
    </citation>
    <scope>NUCLEOTIDE SEQUENCE</scope>
    <source>
        <strain evidence="3">WA1</strain>
    </source>
</reference>
<organism evidence="3 4">
    <name type="scientific">Babesia duncani</name>
    <dbReference type="NCBI Taxonomy" id="323732"/>
    <lineage>
        <taxon>Eukaryota</taxon>
        <taxon>Sar</taxon>
        <taxon>Alveolata</taxon>
        <taxon>Apicomplexa</taxon>
        <taxon>Aconoidasida</taxon>
        <taxon>Piroplasmida</taxon>
        <taxon>Babesiidae</taxon>
        <taxon>Babesia</taxon>
    </lineage>
</organism>
<dbReference type="InterPro" id="IPR029028">
    <property type="entry name" value="Alpha/beta_knot_MTases"/>
</dbReference>
<dbReference type="Proteomes" id="UP001214638">
    <property type="component" value="Unassembled WGS sequence"/>
</dbReference>
<gene>
    <name evidence="3" type="ORF">BdWA1_000346</name>
</gene>
<dbReference type="EMBL" id="JALLKP010000001">
    <property type="protein sequence ID" value="KAK2197347.1"/>
    <property type="molecule type" value="Genomic_DNA"/>
</dbReference>
<comment type="similarity">
    <text evidence="1">Belongs to the class IV-like SAM-binding methyltransferase superfamily.</text>
</comment>
<dbReference type="GeneID" id="94334644"/>
<keyword evidence="4" id="KW-1185">Reference proteome</keyword>
<protein>
    <submittedName>
        <fullName evidence="3">Bifunctional tRNA (Guanine-N1-)-methyltransferase</fullName>
    </submittedName>
</protein>
<evidence type="ECO:0000313" key="3">
    <source>
        <dbReference type="EMBL" id="KAK2197347.1"/>
    </source>
</evidence>
<proteinExistence type="inferred from homology"/>
<dbReference type="PANTHER" id="PTHR12150">
    <property type="entry name" value="CLASS IV SAM-BINDING METHYLTRANSFERASE-RELATED"/>
    <property type="match status" value="1"/>
</dbReference>
<dbReference type="KEGG" id="bdw:94334644"/>
<evidence type="ECO:0000256" key="2">
    <source>
        <dbReference type="SAM" id="MobiDB-lite"/>
    </source>
</evidence>
<comment type="caution">
    <text evidence="3">The sequence shown here is derived from an EMBL/GenBank/DDBJ whole genome shotgun (WGS) entry which is preliminary data.</text>
</comment>
<name>A0AAD9PM57_9APIC</name>